<protein>
    <recommendedName>
        <fullName evidence="3">Retrotransposon gag domain-containing protein</fullName>
    </recommendedName>
</protein>
<evidence type="ECO:0008006" key="3">
    <source>
        <dbReference type="Google" id="ProtNLM"/>
    </source>
</evidence>
<dbReference type="AlphaFoldDB" id="A0A371GSB0"/>
<dbReference type="EMBL" id="QJKJ01004610">
    <property type="protein sequence ID" value="RDX93429.1"/>
    <property type="molecule type" value="Genomic_DNA"/>
</dbReference>
<sequence>MTRVKAKRVKYLVKDVQAKEDLSESESNMRIYVWDSQRLSQGSKSVDDYHREMEMTMIRASILEDQEAITA</sequence>
<accession>A0A371GSB0</accession>
<gene>
    <name evidence="1" type="ORF">CR513_24309</name>
</gene>
<organism evidence="1 2">
    <name type="scientific">Mucuna pruriens</name>
    <name type="common">Velvet bean</name>
    <name type="synonym">Dolichos pruriens</name>
    <dbReference type="NCBI Taxonomy" id="157652"/>
    <lineage>
        <taxon>Eukaryota</taxon>
        <taxon>Viridiplantae</taxon>
        <taxon>Streptophyta</taxon>
        <taxon>Embryophyta</taxon>
        <taxon>Tracheophyta</taxon>
        <taxon>Spermatophyta</taxon>
        <taxon>Magnoliopsida</taxon>
        <taxon>eudicotyledons</taxon>
        <taxon>Gunneridae</taxon>
        <taxon>Pentapetalae</taxon>
        <taxon>rosids</taxon>
        <taxon>fabids</taxon>
        <taxon>Fabales</taxon>
        <taxon>Fabaceae</taxon>
        <taxon>Papilionoideae</taxon>
        <taxon>50 kb inversion clade</taxon>
        <taxon>NPAAA clade</taxon>
        <taxon>indigoferoid/millettioid clade</taxon>
        <taxon>Phaseoleae</taxon>
        <taxon>Mucuna</taxon>
    </lineage>
</organism>
<keyword evidence="2" id="KW-1185">Reference proteome</keyword>
<evidence type="ECO:0000313" key="1">
    <source>
        <dbReference type="EMBL" id="RDX93429.1"/>
    </source>
</evidence>
<comment type="caution">
    <text evidence="1">The sequence shown here is derived from an EMBL/GenBank/DDBJ whole genome shotgun (WGS) entry which is preliminary data.</text>
</comment>
<evidence type="ECO:0000313" key="2">
    <source>
        <dbReference type="Proteomes" id="UP000257109"/>
    </source>
</evidence>
<dbReference type="OrthoDB" id="1934635at2759"/>
<proteinExistence type="predicted"/>
<name>A0A371GSB0_MUCPR</name>
<reference evidence="1" key="1">
    <citation type="submission" date="2018-05" db="EMBL/GenBank/DDBJ databases">
        <title>Draft genome of Mucuna pruriens seed.</title>
        <authorList>
            <person name="Nnadi N.E."/>
            <person name="Vos R."/>
            <person name="Hasami M.H."/>
            <person name="Devisetty U.K."/>
            <person name="Aguiy J.C."/>
        </authorList>
    </citation>
    <scope>NUCLEOTIDE SEQUENCE [LARGE SCALE GENOMIC DNA]</scope>
    <source>
        <strain evidence="1">JCA_2017</strain>
    </source>
</reference>
<dbReference type="Proteomes" id="UP000257109">
    <property type="component" value="Unassembled WGS sequence"/>
</dbReference>
<feature type="non-terminal residue" evidence="1">
    <location>
        <position position="1"/>
    </location>
</feature>